<dbReference type="FunFam" id="2.60.120.10:FF:000002">
    <property type="entry name" value="Cyclic nucleotide gated channel alpha 1a"/>
    <property type="match status" value="1"/>
</dbReference>
<evidence type="ECO:0000256" key="5">
    <source>
        <dbReference type="ARBA" id="ARBA00023065"/>
    </source>
</evidence>
<dbReference type="EMBL" id="JH668566">
    <property type="protein sequence ID" value="KAG6458024.1"/>
    <property type="molecule type" value="Genomic_DNA"/>
</dbReference>
<evidence type="ECO:0000313" key="13">
    <source>
        <dbReference type="EMBL" id="KAG6458024.1"/>
    </source>
</evidence>
<keyword evidence="3 11" id="KW-0812">Transmembrane</keyword>
<protein>
    <recommendedName>
        <fullName evidence="12">Cyclic nucleotide-binding domain-containing protein</fullName>
    </recommendedName>
</protein>
<evidence type="ECO:0000256" key="7">
    <source>
        <dbReference type="ARBA" id="ARBA00023286"/>
    </source>
</evidence>
<keyword evidence="6 11" id="KW-0472">Membrane</keyword>
<dbReference type="FunFam" id="1.10.287.630:FF:000001">
    <property type="entry name" value="Cyclic nucleotide-gated channel alpha 3"/>
    <property type="match status" value="1"/>
</dbReference>
<dbReference type="CDD" id="cd00038">
    <property type="entry name" value="CAP_ED"/>
    <property type="match status" value="1"/>
</dbReference>
<reference evidence="13" key="2">
    <citation type="submission" date="2020-12" db="EMBL/GenBank/DDBJ databases">
        <authorList>
            <person name="Kanost M."/>
        </authorList>
    </citation>
    <scope>NUCLEOTIDE SEQUENCE</scope>
</reference>
<dbReference type="SMART" id="SM00100">
    <property type="entry name" value="cNMP"/>
    <property type="match status" value="1"/>
</dbReference>
<dbReference type="Proteomes" id="UP000791440">
    <property type="component" value="Unassembled WGS sequence"/>
</dbReference>
<feature type="coiled-coil region" evidence="9">
    <location>
        <begin position="558"/>
        <end position="585"/>
    </location>
</feature>
<dbReference type="InterPro" id="IPR032406">
    <property type="entry name" value="CLZ_dom"/>
</dbReference>
<evidence type="ECO:0000256" key="4">
    <source>
        <dbReference type="ARBA" id="ARBA00022989"/>
    </source>
</evidence>
<keyword evidence="8" id="KW-0407">Ion channel</keyword>
<evidence type="ECO:0000256" key="2">
    <source>
        <dbReference type="ARBA" id="ARBA00022448"/>
    </source>
</evidence>
<dbReference type="GO" id="GO:0005223">
    <property type="term" value="F:intracellularly cGMP-activated cation channel activity"/>
    <property type="evidence" value="ECO:0007669"/>
    <property type="project" value="TreeGrafter"/>
</dbReference>
<evidence type="ECO:0000256" key="1">
    <source>
        <dbReference type="ARBA" id="ARBA00004141"/>
    </source>
</evidence>
<evidence type="ECO:0000256" key="10">
    <source>
        <dbReference type="SAM" id="MobiDB-lite"/>
    </source>
</evidence>
<dbReference type="PROSITE" id="PS00889">
    <property type="entry name" value="CNMP_BINDING_2"/>
    <property type="match status" value="1"/>
</dbReference>
<feature type="compositionally biased region" description="Acidic residues" evidence="10">
    <location>
        <begin position="606"/>
        <end position="619"/>
    </location>
</feature>
<dbReference type="PROSITE" id="PS50042">
    <property type="entry name" value="CNMP_BINDING_3"/>
    <property type="match status" value="1"/>
</dbReference>
<feature type="non-terminal residue" evidence="13">
    <location>
        <position position="627"/>
    </location>
</feature>
<keyword evidence="5" id="KW-0406">Ion transport</keyword>
<feature type="transmembrane region" description="Helical" evidence="11">
    <location>
        <begin position="96"/>
        <end position="119"/>
    </location>
</feature>
<feature type="region of interest" description="Disordered" evidence="10">
    <location>
        <begin position="604"/>
        <end position="627"/>
    </location>
</feature>
<dbReference type="PANTHER" id="PTHR45638:SF11">
    <property type="entry name" value="CYCLIC NUCLEOTIDE-GATED CATION CHANNEL SUBUNIT A"/>
    <property type="match status" value="1"/>
</dbReference>
<feature type="domain" description="Cyclic nucleotide-binding" evidence="12">
    <location>
        <begin position="416"/>
        <end position="529"/>
    </location>
</feature>
<dbReference type="PANTHER" id="PTHR45638">
    <property type="entry name" value="CYCLIC NUCLEOTIDE-GATED CATION CHANNEL SUBUNIT A"/>
    <property type="match status" value="1"/>
</dbReference>
<dbReference type="GO" id="GO:0005222">
    <property type="term" value="F:intracellularly cAMP-activated cation channel activity"/>
    <property type="evidence" value="ECO:0007669"/>
    <property type="project" value="TreeGrafter"/>
</dbReference>
<keyword evidence="7" id="KW-1071">Ligand-gated ion channel</keyword>
<keyword evidence="9" id="KW-0175">Coiled coil</keyword>
<keyword evidence="2" id="KW-0813">Transport</keyword>
<dbReference type="GO" id="GO:0044877">
    <property type="term" value="F:protein-containing complex binding"/>
    <property type="evidence" value="ECO:0007669"/>
    <property type="project" value="TreeGrafter"/>
</dbReference>
<keyword evidence="14" id="KW-1185">Reference proteome</keyword>
<reference evidence="13" key="1">
    <citation type="journal article" date="2016" name="Insect Biochem. Mol. Biol.">
        <title>Multifaceted biological insights from a draft genome sequence of the tobacco hornworm moth, Manduca sexta.</title>
        <authorList>
            <person name="Kanost M.R."/>
            <person name="Arrese E.L."/>
            <person name="Cao X."/>
            <person name="Chen Y.R."/>
            <person name="Chellapilla S."/>
            <person name="Goldsmith M.R."/>
            <person name="Grosse-Wilde E."/>
            <person name="Heckel D.G."/>
            <person name="Herndon N."/>
            <person name="Jiang H."/>
            <person name="Papanicolaou A."/>
            <person name="Qu J."/>
            <person name="Soulages J.L."/>
            <person name="Vogel H."/>
            <person name="Walters J."/>
            <person name="Waterhouse R.M."/>
            <person name="Ahn S.J."/>
            <person name="Almeida F.C."/>
            <person name="An C."/>
            <person name="Aqrawi P."/>
            <person name="Bretschneider A."/>
            <person name="Bryant W.B."/>
            <person name="Bucks S."/>
            <person name="Chao H."/>
            <person name="Chevignon G."/>
            <person name="Christen J.M."/>
            <person name="Clarke D.F."/>
            <person name="Dittmer N.T."/>
            <person name="Ferguson L.C.F."/>
            <person name="Garavelou S."/>
            <person name="Gordon K.H.J."/>
            <person name="Gunaratna R.T."/>
            <person name="Han Y."/>
            <person name="Hauser F."/>
            <person name="He Y."/>
            <person name="Heidel-Fischer H."/>
            <person name="Hirsh A."/>
            <person name="Hu Y."/>
            <person name="Jiang H."/>
            <person name="Kalra D."/>
            <person name="Klinner C."/>
            <person name="Konig C."/>
            <person name="Kovar C."/>
            <person name="Kroll A.R."/>
            <person name="Kuwar S.S."/>
            <person name="Lee S.L."/>
            <person name="Lehman R."/>
            <person name="Li K."/>
            <person name="Li Z."/>
            <person name="Liang H."/>
            <person name="Lovelace S."/>
            <person name="Lu Z."/>
            <person name="Mansfield J.H."/>
            <person name="McCulloch K.J."/>
            <person name="Mathew T."/>
            <person name="Morton B."/>
            <person name="Muzny D.M."/>
            <person name="Neunemann D."/>
            <person name="Ongeri F."/>
            <person name="Pauchet Y."/>
            <person name="Pu L.L."/>
            <person name="Pyrousis I."/>
            <person name="Rao X.J."/>
            <person name="Redding A."/>
            <person name="Roesel C."/>
            <person name="Sanchez-Gracia A."/>
            <person name="Schaack S."/>
            <person name="Shukla A."/>
            <person name="Tetreau G."/>
            <person name="Wang Y."/>
            <person name="Xiong G.H."/>
            <person name="Traut W."/>
            <person name="Walsh T.K."/>
            <person name="Worley K.C."/>
            <person name="Wu D."/>
            <person name="Wu W."/>
            <person name="Wu Y.Q."/>
            <person name="Zhang X."/>
            <person name="Zou Z."/>
            <person name="Zucker H."/>
            <person name="Briscoe A.D."/>
            <person name="Burmester T."/>
            <person name="Clem R.J."/>
            <person name="Feyereisen R."/>
            <person name="Grimmelikhuijzen C.J.P."/>
            <person name="Hamodrakas S.J."/>
            <person name="Hansson B.S."/>
            <person name="Huguet E."/>
            <person name="Jermiin L.S."/>
            <person name="Lan Q."/>
            <person name="Lehman H.K."/>
            <person name="Lorenzen M."/>
            <person name="Merzendorfer H."/>
            <person name="Michalopoulos I."/>
            <person name="Morton D.B."/>
            <person name="Muthukrishnan S."/>
            <person name="Oakeshott J.G."/>
            <person name="Palmer W."/>
            <person name="Park Y."/>
            <person name="Passarelli A.L."/>
            <person name="Rozas J."/>
            <person name="Schwartz L.M."/>
            <person name="Smith W."/>
            <person name="Southgate A."/>
            <person name="Vilcinskas A."/>
            <person name="Vogt R."/>
            <person name="Wang P."/>
            <person name="Werren J."/>
            <person name="Yu X.Q."/>
            <person name="Zhou J.J."/>
            <person name="Brown S.J."/>
            <person name="Scherer S.E."/>
            <person name="Richards S."/>
            <person name="Blissard G.W."/>
        </authorList>
    </citation>
    <scope>NUCLEOTIDE SEQUENCE</scope>
</reference>
<dbReference type="AlphaFoldDB" id="A0A921ZHR4"/>
<evidence type="ECO:0000256" key="8">
    <source>
        <dbReference type="ARBA" id="ARBA00023303"/>
    </source>
</evidence>
<accession>A0A921ZHR4</accession>
<dbReference type="InterPro" id="IPR018488">
    <property type="entry name" value="cNMP-bd_CS"/>
</dbReference>
<feature type="transmembrane region" description="Helical" evidence="11">
    <location>
        <begin position="241"/>
        <end position="263"/>
    </location>
</feature>
<dbReference type="InterPro" id="IPR005821">
    <property type="entry name" value="Ion_trans_dom"/>
</dbReference>
<dbReference type="GO" id="GO:0030553">
    <property type="term" value="F:cGMP binding"/>
    <property type="evidence" value="ECO:0007669"/>
    <property type="project" value="TreeGrafter"/>
</dbReference>
<keyword evidence="4 11" id="KW-1133">Transmembrane helix</keyword>
<dbReference type="GO" id="GO:0005886">
    <property type="term" value="C:plasma membrane"/>
    <property type="evidence" value="ECO:0007669"/>
    <property type="project" value="TreeGrafter"/>
</dbReference>
<dbReference type="InterPro" id="IPR050866">
    <property type="entry name" value="CNG_cation_channel"/>
</dbReference>
<organism evidence="13 14">
    <name type="scientific">Manduca sexta</name>
    <name type="common">Tobacco hawkmoth</name>
    <name type="synonym">Tobacco hornworm</name>
    <dbReference type="NCBI Taxonomy" id="7130"/>
    <lineage>
        <taxon>Eukaryota</taxon>
        <taxon>Metazoa</taxon>
        <taxon>Ecdysozoa</taxon>
        <taxon>Arthropoda</taxon>
        <taxon>Hexapoda</taxon>
        <taxon>Insecta</taxon>
        <taxon>Pterygota</taxon>
        <taxon>Neoptera</taxon>
        <taxon>Endopterygota</taxon>
        <taxon>Lepidoptera</taxon>
        <taxon>Glossata</taxon>
        <taxon>Ditrysia</taxon>
        <taxon>Bombycoidea</taxon>
        <taxon>Sphingidae</taxon>
        <taxon>Sphinginae</taxon>
        <taxon>Sphingini</taxon>
        <taxon>Manduca</taxon>
    </lineage>
</organism>
<dbReference type="Pfam" id="PF00027">
    <property type="entry name" value="cNMP_binding"/>
    <property type="match status" value="1"/>
</dbReference>
<gene>
    <name evidence="13" type="ORF">O3G_MSEX010618</name>
</gene>
<evidence type="ECO:0000256" key="11">
    <source>
        <dbReference type="SAM" id="Phobius"/>
    </source>
</evidence>
<dbReference type="FunFam" id="1.10.287.70:FF:000030">
    <property type="entry name" value="Cyclic nucleotide-gated channel alpha 3"/>
    <property type="match status" value="1"/>
</dbReference>
<proteinExistence type="predicted"/>
<dbReference type="Pfam" id="PF00520">
    <property type="entry name" value="Ion_trans"/>
    <property type="match status" value="1"/>
</dbReference>
<comment type="subcellular location">
    <subcellularLocation>
        <location evidence="1">Membrane</location>
        <topology evidence="1">Multi-pass membrane protein</topology>
    </subcellularLocation>
</comment>
<comment type="caution">
    <text evidence="13">The sequence shown here is derived from an EMBL/GenBank/DDBJ whole genome shotgun (WGS) entry which is preliminary data.</text>
</comment>
<feature type="transmembrane region" description="Helical" evidence="11">
    <location>
        <begin position="312"/>
        <end position="334"/>
    </location>
</feature>
<dbReference type="PROSITE" id="PS00888">
    <property type="entry name" value="CNMP_BINDING_1"/>
    <property type="match status" value="1"/>
</dbReference>
<evidence type="ECO:0000313" key="14">
    <source>
        <dbReference type="Proteomes" id="UP000791440"/>
    </source>
</evidence>
<evidence type="ECO:0000256" key="6">
    <source>
        <dbReference type="ARBA" id="ARBA00023136"/>
    </source>
</evidence>
<name>A0A921ZHR4_MANSE</name>
<evidence type="ECO:0000256" key="9">
    <source>
        <dbReference type="SAM" id="Coils"/>
    </source>
</evidence>
<evidence type="ECO:0000259" key="12">
    <source>
        <dbReference type="PROSITE" id="PS50042"/>
    </source>
</evidence>
<dbReference type="Pfam" id="PF16526">
    <property type="entry name" value="CLZ"/>
    <property type="match status" value="1"/>
</dbReference>
<dbReference type="GO" id="GO:0017071">
    <property type="term" value="C:intracellular cyclic nucleotide activated cation channel complex"/>
    <property type="evidence" value="ECO:0007669"/>
    <property type="project" value="TreeGrafter"/>
</dbReference>
<sequence length="627" mass="71702">MSPVYAIHKIGLNSMGPAVSEVNTRTGWVRRQLSRVARSLRYRISGEGRTKPPDWFLDKFAAQTFTDPEEPLYQAKRSKWLCGLKLAFDPTLPAHYHWLAVVSLAILYNVVFVIGRAVFWDLDNLTSIWYFLDYLCDAIYLVDTIIHIHEGYLEQGLMVKDAKVLRRHYLKSDSWRYDMISLLPTDIAYYWWRPGSCDDKRLPCPVIVRLNRLFRLPRMWEWFDRTETATSYPNAFRICKVVMAILVLIHWNACLYFAISYAIGFGTDNWVYNLTGSRNESLAHQYIYSFYWSTLTLTTIGETPQPEIDAEYLFVVADFLAGVLIFATIVGNIGSMISNMNVARVEFQNKMDGVKQYMAFRKVSGELEARVIRWFAYTWAQSGALDEENVLSSLPDKLKAEIAIRVHLDTLRKVRIFQDCEPGLLEALVLKLRLQVFSPGDYICRKGDVGKEMYIVKRGRLQVVADDGKTVLATLSAGSVFGEVSVLEIAGNRTGNRRTANVRALGYSDLFCLAKRDLWEALGDYPDARATLTERGCQLLRKDGLLDESIFESAQTTQQSLEDTVHKLESTMEILNNRLQGLLSDVGEEQVKIKQRIHKIEARVLDDDDEDETESDDLTSTDASELR</sequence>
<dbReference type="InterPro" id="IPR000595">
    <property type="entry name" value="cNMP-bd_dom"/>
</dbReference>
<evidence type="ECO:0000256" key="3">
    <source>
        <dbReference type="ARBA" id="ARBA00022692"/>
    </source>
</evidence>